<dbReference type="GO" id="GO:0008270">
    <property type="term" value="F:zinc ion binding"/>
    <property type="evidence" value="ECO:0007669"/>
    <property type="project" value="InterPro"/>
</dbReference>
<dbReference type="GO" id="GO:0003677">
    <property type="term" value="F:DNA binding"/>
    <property type="evidence" value="ECO:0007669"/>
    <property type="project" value="InterPro"/>
</dbReference>
<accession>A0A077CYX9</accession>
<dbReference type="EMBL" id="KJ871680">
    <property type="protein sequence ID" value="AIL25084.1"/>
    <property type="molecule type" value="Genomic_DNA"/>
</dbReference>
<reference evidence="1" key="1">
    <citation type="submission" date="2014-05" db="EMBL/GenBank/DDBJ databases">
        <authorList>
            <person name="Hou D."/>
            <person name="Liu X."/>
            <person name="Yin F."/>
            <person name="Zhu Z."/>
            <person name="Wang J."/>
            <person name="Zhang L."/>
            <person name="Kou Z."/>
            <person name="Deng F."/>
            <person name="Wang H."/>
            <person name="Hu Z."/>
        </authorList>
    </citation>
    <scope>NUCLEOTIDE SEQUENCE</scope>
    <source>
        <strain evidence="1">CTa</strain>
    </source>
</reference>
<dbReference type="InterPro" id="IPR010336">
    <property type="entry name" value="Baculo_ME53"/>
</dbReference>
<organismHost>
    <name type="scientific">Lepidoptera</name>
    <name type="common">moths &amp; butterflies</name>
    <dbReference type="NCBI Taxonomy" id="7088"/>
</organismHost>
<name>A0A077CYX9_NPVMB</name>
<organism evidence="1">
    <name type="scientific">Mamestra brassicae nuclear polyhedrosis virus</name>
    <name type="common">MbNPV</name>
    <dbReference type="NCBI Taxonomy" id="78219"/>
    <lineage>
        <taxon>Viruses</taxon>
        <taxon>Viruses incertae sedis</taxon>
        <taxon>Naldaviricetes</taxon>
        <taxon>Lefavirales</taxon>
        <taxon>Baculoviridae</taxon>
        <taxon>Alphabaculovirus</taxon>
        <taxon>Alphabaculovirus mabrassicae</taxon>
    </lineage>
</organism>
<sequence length="354" mass="41706">MRTVKKNVTAKINTNIVPEVPRDLRPKFLSVQNYNLLVSVSRFAADYARGRLRLNNLKLMGYDNSNRVENIKVTKCQGPCNLFFGPSCKMLYCVIDLDIDLDDATVRENKFLMMCNNCASDFRGDDRYNVLQLFPHLKLVNVERLCELGFLTKYIFPINLNYKVVKRQVPVRNYHDIYATVKSIIAEKKTNEQISEIELRTYGRTLFTDTDFDCTIKSTFQDNADVPVSEFEFYPVESSMLKLIKTFDDRTLRDYFYVVTTRVYDTRADYVLYYNIMCKIFCTFCTETKLYNKIHPVLYCTKCGFTDALYFRDSNIINGLKYYKQCVVEKTKNSKCIRYYDMDLYKKVMKNNKK</sequence>
<evidence type="ECO:0000313" key="1">
    <source>
        <dbReference type="EMBL" id="AIL25084.1"/>
    </source>
</evidence>
<protein>
    <submittedName>
        <fullName evidence="1">Me53</fullName>
    </submittedName>
</protein>
<dbReference type="Pfam" id="PF06061">
    <property type="entry name" value="Baculo_ME53"/>
    <property type="match status" value="1"/>
</dbReference>
<proteinExistence type="predicted"/>